<organism evidence="1 2">
    <name type="scientific">Solitalea koreensis</name>
    <dbReference type="NCBI Taxonomy" id="543615"/>
    <lineage>
        <taxon>Bacteria</taxon>
        <taxon>Pseudomonadati</taxon>
        <taxon>Bacteroidota</taxon>
        <taxon>Sphingobacteriia</taxon>
        <taxon>Sphingobacteriales</taxon>
        <taxon>Sphingobacteriaceae</taxon>
        <taxon>Solitalea</taxon>
    </lineage>
</organism>
<dbReference type="EMBL" id="FXSZ01000006">
    <property type="protein sequence ID" value="SMO68855.1"/>
    <property type="molecule type" value="Genomic_DNA"/>
</dbReference>
<evidence type="ECO:0000313" key="2">
    <source>
        <dbReference type="Proteomes" id="UP000315971"/>
    </source>
</evidence>
<dbReference type="OrthoDB" id="680366at2"/>
<keyword evidence="2" id="KW-1185">Reference proteome</keyword>
<name>A0A521DB37_9SPHI</name>
<gene>
    <name evidence="1" type="ORF">SAMN06265350_106147</name>
</gene>
<dbReference type="Proteomes" id="UP000315971">
    <property type="component" value="Unassembled WGS sequence"/>
</dbReference>
<evidence type="ECO:0000313" key="1">
    <source>
        <dbReference type="EMBL" id="SMO68855.1"/>
    </source>
</evidence>
<reference evidence="1 2" key="1">
    <citation type="submission" date="2017-05" db="EMBL/GenBank/DDBJ databases">
        <authorList>
            <person name="Varghese N."/>
            <person name="Submissions S."/>
        </authorList>
    </citation>
    <scope>NUCLEOTIDE SEQUENCE [LARGE SCALE GENOMIC DNA]</scope>
    <source>
        <strain evidence="1 2">DSM 21342</strain>
    </source>
</reference>
<sequence length="127" mass="15205">MDSQLNFDAFHGEITEWKSMVNLVRDELKIFNDELSKIAKKNLSMDALRHVEHFQNQFIRQNEVSDEFFHDLKQADKAIMRQLETSEKNADVKLGDEHFELRDRANIYERIFKDLKNEYHSFLEKAV</sequence>
<accession>A0A521DB37</accession>
<protein>
    <submittedName>
        <fullName evidence="1">Uncharacterized protein</fullName>
    </submittedName>
</protein>
<proteinExistence type="predicted"/>
<dbReference type="AlphaFoldDB" id="A0A521DB37"/>
<dbReference type="RefSeq" id="WP_142604112.1">
    <property type="nucleotide sequence ID" value="NZ_FXSZ01000006.1"/>
</dbReference>